<dbReference type="InterPro" id="IPR006342">
    <property type="entry name" value="FkbM_mtfrase"/>
</dbReference>
<dbReference type="AlphaFoldDB" id="A0A192CZE4"/>
<dbReference type="STRING" id="1112.A9D12_00180"/>
<dbReference type="InterPro" id="IPR052514">
    <property type="entry name" value="SAM-dependent_MTase"/>
</dbReference>
<dbReference type="Proteomes" id="UP000078263">
    <property type="component" value="Chromosome"/>
</dbReference>
<evidence type="ECO:0000259" key="1">
    <source>
        <dbReference type="Pfam" id="PF05050"/>
    </source>
</evidence>
<protein>
    <recommendedName>
        <fullName evidence="1">Methyltransferase FkbM domain-containing protein</fullName>
    </recommendedName>
</protein>
<dbReference type="OrthoDB" id="7542440at2"/>
<proteinExistence type="predicted"/>
<dbReference type="SUPFAM" id="SSF53335">
    <property type="entry name" value="S-adenosyl-L-methionine-dependent methyltransferases"/>
    <property type="match status" value="1"/>
</dbReference>
<evidence type="ECO:0000313" key="2">
    <source>
        <dbReference type="EMBL" id="ANK11623.1"/>
    </source>
</evidence>
<dbReference type="PANTHER" id="PTHR34203">
    <property type="entry name" value="METHYLTRANSFERASE, FKBM FAMILY PROTEIN"/>
    <property type="match status" value="1"/>
</dbReference>
<accession>A0A192CZE4</accession>
<organism evidence="2 3">
    <name type="scientific">Erythrobacter neustonensis</name>
    <dbReference type="NCBI Taxonomy" id="1112"/>
    <lineage>
        <taxon>Bacteria</taxon>
        <taxon>Pseudomonadati</taxon>
        <taxon>Pseudomonadota</taxon>
        <taxon>Alphaproteobacteria</taxon>
        <taxon>Sphingomonadales</taxon>
        <taxon>Erythrobacteraceae</taxon>
        <taxon>Erythrobacter/Porphyrobacter group</taxon>
        <taxon>Erythrobacter</taxon>
    </lineage>
</organism>
<gene>
    <name evidence="2" type="ORF">A9D12_00180</name>
</gene>
<dbReference type="Gene3D" id="3.40.50.150">
    <property type="entry name" value="Vaccinia Virus protein VP39"/>
    <property type="match status" value="1"/>
</dbReference>
<feature type="domain" description="Methyltransferase FkbM" evidence="1">
    <location>
        <begin position="80"/>
        <end position="240"/>
    </location>
</feature>
<evidence type="ECO:0000313" key="3">
    <source>
        <dbReference type="Proteomes" id="UP000078263"/>
    </source>
</evidence>
<sequence length="259" mass="27843">MNSAAAFWRYGVIKTLRKWRAAALSPLLQARGGDAVESAYGVRMVPNWQDTTFRYCIFGTYGRDLADLLLGQRADFAFVDIGANQGLYSLIAAQNLKCRQVIAFEPVPATHARLAANVALNPQAARTDLHELAIADNAGEVTISVAAHHTGTATLAGRGDAAASGGAVVIRTIDAAMLEPLLAGALPLFVKIDVEGLEAVVIAELAKTPSFARVESIFYEVDERWASAVEIETRLRAAGFTRFAKYGRGHHYDVLASRA</sequence>
<reference evidence="2 3" key="1">
    <citation type="submission" date="2016-05" db="EMBL/GenBank/DDBJ databases">
        <title>Compelete Genome Sequence of Bacteriochlorophyll-Synthesizing Bacterium Porphyrobacter neustonensis DSM 9434.</title>
        <authorList>
            <person name="Shi X.-L."/>
            <person name="Wu Y.-H."/>
            <person name="Cheng H."/>
            <person name="Xu L."/>
            <person name="Zhang X.-Q."/>
            <person name="Wang C.-S."/>
            <person name="Xu X.-W."/>
        </authorList>
    </citation>
    <scope>NUCLEOTIDE SEQUENCE [LARGE SCALE GENOMIC DNA]</scope>
    <source>
        <strain evidence="2 3">DSM 9434</strain>
    </source>
</reference>
<keyword evidence="3" id="KW-1185">Reference proteome</keyword>
<dbReference type="Pfam" id="PF05050">
    <property type="entry name" value="Methyltransf_21"/>
    <property type="match status" value="1"/>
</dbReference>
<dbReference type="PANTHER" id="PTHR34203:SF15">
    <property type="entry name" value="SLL1173 PROTEIN"/>
    <property type="match status" value="1"/>
</dbReference>
<dbReference type="KEGG" id="pns:A9D12_00180"/>
<dbReference type="InterPro" id="IPR029063">
    <property type="entry name" value="SAM-dependent_MTases_sf"/>
</dbReference>
<dbReference type="RefSeq" id="WP_068348442.1">
    <property type="nucleotide sequence ID" value="NZ_CP016033.1"/>
</dbReference>
<name>A0A192CZE4_9SPHN</name>
<dbReference type="EMBL" id="CP016033">
    <property type="protein sequence ID" value="ANK11623.1"/>
    <property type="molecule type" value="Genomic_DNA"/>
</dbReference>
<dbReference type="NCBIfam" id="TIGR01444">
    <property type="entry name" value="fkbM_fam"/>
    <property type="match status" value="1"/>
</dbReference>